<organism evidence="1 2">
    <name type="scientific">Panicum virgatum</name>
    <name type="common">Blackwell switchgrass</name>
    <dbReference type="NCBI Taxonomy" id="38727"/>
    <lineage>
        <taxon>Eukaryota</taxon>
        <taxon>Viridiplantae</taxon>
        <taxon>Streptophyta</taxon>
        <taxon>Embryophyta</taxon>
        <taxon>Tracheophyta</taxon>
        <taxon>Spermatophyta</taxon>
        <taxon>Magnoliopsida</taxon>
        <taxon>Liliopsida</taxon>
        <taxon>Poales</taxon>
        <taxon>Poaceae</taxon>
        <taxon>PACMAD clade</taxon>
        <taxon>Panicoideae</taxon>
        <taxon>Panicodae</taxon>
        <taxon>Paniceae</taxon>
        <taxon>Panicinae</taxon>
        <taxon>Panicum</taxon>
        <taxon>Panicum sect. Hiantes</taxon>
    </lineage>
</organism>
<comment type="caution">
    <text evidence="1">The sequence shown here is derived from an EMBL/GenBank/DDBJ whole genome shotgun (WGS) entry which is preliminary data.</text>
</comment>
<evidence type="ECO:0000313" key="2">
    <source>
        <dbReference type="Proteomes" id="UP000823388"/>
    </source>
</evidence>
<proteinExistence type="predicted"/>
<dbReference type="Proteomes" id="UP000823388">
    <property type="component" value="Chromosome 2N"/>
</dbReference>
<gene>
    <name evidence="1" type="ORF">PVAP13_2NG633301</name>
</gene>
<sequence length="47" mass="5270">MELAVQNATELVQRVSCKAVTHLYILIASLFQIEEAELSIMNLYADS</sequence>
<protein>
    <submittedName>
        <fullName evidence="1">Uncharacterized protein</fullName>
    </submittedName>
</protein>
<evidence type="ECO:0000313" key="1">
    <source>
        <dbReference type="EMBL" id="KAG2639140.1"/>
    </source>
</evidence>
<dbReference type="AlphaFoldDB" id="A0A8T0VVE1"/>
<accession>A0A8T0VVE1</accession>
<dbReference type="EMBL" id="CM029040">
    <property type="protein sequence ID" value="KAG2639140.1"/>
    <property type="molecule type" value="Genomic_DNA"/>
</dbReference>
<name>A0A8T0VVE1_PANVG</name>
<keyword evidence="2" id="KW-1185">Reference proteome</keyword>
<reference evidence="1" key="1">
    <citation type="submission" date="2020-05" db="EMBL/GenBank/DDBJ databases">
        <title>WGS assembly of Panicum virgatum.</title>
        <authorList>
            <person name="Lovell J.T."/>
            <person name="Jenkins J."/>
            <person name="Shu S."/>
            <person name="Juenger T.E."/>
            <person name="Schmutz J."/>
        </authorList>
    </citation>
    <scope>NUCLEOTIDE SEQUENCE</scope>
    <source>
        <strain evidence="1">AP13</strain>
    </source>
</reference>